<dbReference type="EMBL" id="FN596748">
    <property type="protein sequence ID" value="CBI40009.3"/>
    <property type="molecule type" value="Genomic_DNA"/>
</dbReference>
<dbReference type="GO" id="GO:0016020">
    <property type="term" value="C:membrane"/>
    <property type="evidence" value="ECO:0000318"/>
    <property type="project" value="GO_Central"/>
</dbReference>
<dbReference type="eggNOG" id="KOG0504">
    <property type="taxonomic scope" value="Eukaryota"/>
</dbReference>
<evidence type="ECO:0000259" key="2">
    <source>
        <dbReference type="Pfam" id="PF13962"/>
    </source>
</evidence>
<dbReference type="Pfam" id="PF00023">
    <property type="entry name" value="Ank"/>
    <property type="match status" value="1"/>
</dbReference>
<feature type="domain" description="PGG" evidence="2">
    <location>
        <begin position="501"/>
        <end position="612"/>
    </location>
</feature>
<dbReference type="Gene3D" id="1.25.40.20">
    <property type="entry name" value="Ankyrin repeat-containing domain"/>
    <property type="match status" value="2"/>
</dbReference>
<evidence type="ECO:0000313" key="3">
    <source>
        <dbReference type="EMBL" id="CBI40009.3"/>
    </source>
</evidence>
<keyword evidence="1" id="KW-0812">Transmembrane</keyword>
<feature type="transmembrane region" description="Helical" evidence="1">
    <location>
        <begin position="626"/>
        <end position="651"/>
    </location>
</feature>
<reference evidence="4" key="1">
    <citation type="journal article" date="2007" name="Nature">
        <title>The grapevine genome sequence suggests ancestral hexaploidization in major angiosperm phyla.</title>
        <authorList>
            <consortium name="The French-Italian Public Consortium for Grapevine Genome Characterization."/>
            <person name="Jaillon O."/>
            <person name="Aury J.-M."/>
            <person name="Noel B."/>
            <person name="Policriti A."/>
            <person name="Clepet C."/>
            <person name="Casagrande A."/>
            <person name="Choisne N."/>
            <person name="Aubourg S."/>
            <person name="Vitulo N."/>
            <person name="Jubin C."/>
            <person name="Vezzi A."/>
            <person name="Legeai F."/>
            <person name="Hugueney P."/>
            <person name="Dasilva C."/>
            <person name="Horner D."/>
            <person name="Mica E."/>
            <person name="Jublot D."/>
            <person name="Poulain J."/>
            <person name="Bruyere C."/>
            <person name="Billault A."/>
            <person name="Segurens B."/>
            <person name="Gouyvenoux M."/>
            <person name="Ugarte E."/>
            <person name="Cattonaro F."/>
            <person name="Anthouard V."/>
            <person name="Vico V."/>
            <person name="Del Fabbro C."/>
            <person name="Alaux M."/>
            <person name="Di Gaspero G."/>
            <person name="Dumas V."/>
            <person name="Felice N."/>
            <person name="Paillard S."/>
            <person name="Juman I."/>
            <person name="Moroldo M."/>
            <person name="Scalabrin S."/>
            <person name="Canaguier A."/>
            <person name="Le Clainche I."/>
            <person name="Malacrida G."/>
            <person name="Durand E."/>
            <person name="Pesole G."/>
            <person name="Laucou V."/>
            <person name="Chatelet P."/>
            <person name="Merdinoglu D."/>
            <person name="Delledonne M."/>
            <person name="Pezzotti M."/>
            <person name="Lecharny A."/>
            <person name="Scarpelli C."/>
            <person name="Artiguenave F."/>
            <person name="Pe M.E."/>
            <person name="Valle G."/>
            <person name="Morgante M."/>
            <person name="Caboche M."/>
            <person name="Adam-Blondon A.-F."/>
            <person name="Weissenbach J."/>
            <person name="Quetier F."/>
            <person name="Wincker P."/>
        </authorList>
    </citation>
    <scope>NUCLEOTIDE SEQUENCE [LARGE SCALE GENOMIC DNA]</scope>
    <source>
        <strain evidence="4">cv. Pinot noir / PN40024</strain>
    </source>
</reference>
<dbReference type="AlphaFoldDB" id="D7UB85"/>
<dbReference type="InParanoid" id="D7UB85"/>
<dbReference type="HOGENOM" id="CLU_016885_2_1_1"/>
<protein>
    <recommendedName>
        <fullName evidence="2">PGG domain-containing protein</fullName>
    </recommendedName>
</protein>
<evidence type="ECO:0000313" key="4">
    <source>
        <dbReference type="Proteomes" id="UP000009183"/>
    </source>
</evidence>
<evidence type="ECO:0000256" key="1">
    <source>
        <dbReference type="SAM" id="Phobius"/>
    </source>
</evidence>
<accession>D7UB85</accession>
<organism evidence="3 4">
    <name type="scientific">Vitis vinifera</name>
    <name type="common">Grape</name>
    <dbReference type="NCBI Taxonomy" id="29760"/>
    <lineage>
        <taxon>Eukaryota</taxon>
        <taxon>Viridiplantae</taxon>
        <taxon>Streptophyta</taxon>
        <taxon>Embryophyta</taxon>
        <taxon>Tracheophyta</taxon>
        <taxon>Spermatophyta</taxon>
        <taxon>Magnoliopsida</taxon>
        <taxon>eudicotyledons</taxon>
        <taxon>Gunneridae</taxon>
        <taxon>Pentapetalae</taxon>
        <taxon>rosids</taxon>
        <taxon>Vitales</taxon>
        <taxon>Vitaceae</taxon>
        <taxon>Viteae</taxon>
        <taxon>Vitis</taxon>
    </lineage>
</organism>
<dbReference type="PaxDb" id="29760-VIT_15s0024g00730.t01"/>
<keyword evidence="1" id="KW-1133">Transmembrane helix</keyword>
<keyword evidence="4" id="KW-1185">Reference proteome</keyword>
<dbReference type="OMA" id="CARYADI"/>
<feature type="transmembrane region" description="Helical" evidence="1">
    <location>
        <begin position="546"/>
        <end position="569"/>
    </location>
</feature>
<dbReference type="InterPro" id="IPR036770">
    <property type="entry name" value="Ankyrin_rpt-contain_sf"/>
</dbReference>
<dbReference type="InterPro" id="IPR026961">
    <property type="entry name" value="PGG_dom"/>
</dbReference>
<name>D7UB85_VITVI</name>
<dbReference type="Pfam" id="PF13962">
    <property type="entry name" value="PGG"/>
    <property type="match status" value="1"/>
</dbReference>
<feature type="transmembrane region" description="Helical" evidence="1">
    <location>
        <begin position="589"/>
        <end position="614"/>
    </location>
</feature>
<dbReference type="Proteomes" id="UP000009183">
    <property type="component" value="Chromosome 15"/>
</dbReference>
<keyword evidence="1" id="KW-0472">Membrane</keyword>
<dbReference type="SUPFAM" id="SSF48403">
    <property type="entry name" value="Ankyrin repeat"/>
    <property type="match status" value="2"/>
</dbReference>
<sequence>MEAEVGDNWEEWEKKKQDLLKFCMEGNWGMVVDMYDKYPSLQNAKLSTSGETALHIAVWESAEDIVHRLVELIDKQSERRWQTPSALWIPNHRGNTPLHLAALIGNVGMCMCIAGKNEELLDLRNKAGETPLFLAALRGKKDAFLYLHQICGAERQYEYHRRHRDGQTILHVAIIGEYFDLAYEIICKYDDRLIYAVNEKGCTPLHLLASQPDVFRSGSRLGGFLSRIIYHCLPVEKLKETPPDYTFQPTCTDMHAHLSPVNKTRINFFQPLLKLVQNMIKRSGLIDIQKLQEKKEKNIWSVQIMDLMLLKSSHRNYYSSFSGCHPGLMKDFPDSYEPENTDWYTAILKEELSSKQPIQGTEAPILLAAKNGITKMVERILDVFPMAILDRDSDGKNIVLLAVENRQTKLYEQLVQNILFNESAFRAVDNKGNSALHLAARIGDFQPYPFAALQMQWEIKWFKYVKYSVPQDFFMNLNNEDMTPKEVFRTSHKDLVKEGAKWLTATSNSCSLVATLVTTVAFATTATVPGGLKEGSSSPNLGRHPAFIVFATSSLIALSFSATSVIAFLSILTSRYHQKDFQSDLPRKLLLALTSLFMSLAAMLFCFCAAHFFLVKDKFEHTSYLVIYAIACLPIAYFAMMQFPFYFALVLQTFKRVPQRTPFT</sequence>
<dbReference type="ExpressionAtlas" id="D7UB85">
    <property type="expression patterns" value="baseline and differential"/>
</dbReference>
<dbReference type="PANTHER" id="PTHR24177">
    <property type="entry name" value="CASKIN"/>
    <property type="match status" value="1"/>
</dbReference>
<proteinExistence type="predicted"/>
<gene>
    <name evidence="3" type="ordered locus">VIT_15s0024g00730</name>
</gene>
<dbReference type="SMART" id="SM00248">
    <property type="entry name" value="ANK"/>
    <property type="match status" value="5"/>
</dbReference>
<dbReference type="InterPro" id="IPR002110">
    <property type="entry name" value="Ankyrin_rpt"/>
</dbReference>
<dbReference type="PANTHER" id="PTHR24177:SF103">
    <property type="entry name" value="PGG DOMAIN-CONTAINING PROTEIN"/>
    <property type="match status" value="1"/>
</dbReference>